<dbReference type="FunFam" id="3.30.565.10:FF:000006">
    <property type="entry name" value="Sensor histidine kinase WalK"/>
    <property type="match status" value="1"/>
</dbReference>
<evidence type="ECO:0000256" key="6">
    <source>
        <dbReference type="ARBA" id="ARBA00023012"/>
    </source>
</evidence>
<dbReference type="Pfam" id="PF02518">
    <property type="entry name" value="HATPase_c"/>
    <property type="match status" value="1"/>
</dbReference>
<keyword evidence="8" id="KW-0547">Nucleotide-binding</keyword>
<keyword evidence="3" id="KW-0597">Phosphoprotein</keyword>
<dbReference type="SMART" id="SM00388">
    <property type="entry name" value="HisKA"/>
    <property type="match status" value="1"/>
</dbReference>
<protein>
    <recommendedName>
        <fullName evidence="2">histidine kinase</fullName>
        <ecNumber evidence="2">2.7.13.3</ecNumber>
    </recommendedName>
</protein>
<dbReference type="InterPro" id="IPR036890">
    <property type="entry name" value="HATPase_C_sf"/>
</dbReference>
<dbReference type="EC" id="2.7.13.3" evidence="2"/>
<dbReference type="CDD" id="cd00082">
    <property type="entry name" value="HisKA"/>
    <property type="match status" value="1"/>
</dbReference>
<keyword evidence="5" id="KW-0418">Kinase</keyword>
<dbReference type="InterPro" id="IPR005467">
    <property type="entry name" value="His_kinase_dom"/>
</dbReference>
<organism evidence="8">
    <name type="scientific">Woronichinia naegeliana WA131</name>
    <dbReference type="NCBI Taxonomy" id="2824559"/>
    <lineage>
        <taxon>Bacteria</taxon>
        <taxon>Bacillati</taxon>
        <taxon>Cyanobacteriota</taxon>
        <taxon>Cyanophyceae</taxon>
        <taxon>Synechococcales</taxon>
        <taxon>Coelosphaeriaceae</taxon>
        <taxon>Woronichinia</taxon>
    </lineage>
</organism>
<sequence length="472" mass="52527">MSPSASPELSLFQVVQDLEPSLHSSITADGFEGLVNGVMDFLREQAIAATLWLKFPPILGWSSSVKQYFQAGLAHQIYACGIGNNSRFLNLQSSSQLAGWNTVELEASTQLQREYFLMVISPQICLLLLAQDSSSPKGQEIFSDQPLKICYSFMPQTIETIQKAIKQVITITDQTPEELITDSVLSFALPNQISPSILTPLLHYLLSSTQTPAISQTHSVTSTEQFNRTAPAQTISQEVFQADDQFLMNVTRELSIPLTNMKTALRLLESMQHKREQRQRYLDLLKRECSRQNAMITGLQELIQLNHPIEDKDITVRVEDCIPGVVSTYQPIAEEKGISLGYTVPTGLPLVACPTYWLRQMLQHLLQNSLKFTPAQGKVYVRANLKGQQIEVSVNDTGMGIEMSDLPKLFNSFYRGRNALTHDIAGVGLGLTIVQQLVKRCGGSVSVTSHVERGSTFRLLLPICQNTEIPSR</sequence>
<keyword evidence="4" id="KW-0808">Transferase</keyword>
<dbReference type="PANTHER" id="PTHR43547">
    <property type="entry name" value="TWO-COMPONENT HISTIDINE KINASE"/>
    <property type="match status" value="1"/>
</dbReference>
<dbReference type="Gene3D" id="1.10.287.130">
    <property type="match status" value="1"/>
</dbReference>
<dbReference type="PRINTS" id="PR00344">
    <property type="entry name" value="BCTRLSENSOR"/>
</dbReference>
<evidence type="ECO:0000256" key="2">
    <source>
        <dbReference type="ARBA" id="ARBA00012438"/>
    </source>
</evidence>
<dbReference type="GO" id="GO:0005524">
    <property type="term" value="F:ATP binding"/>
    <property type="evidence" value="ECO:0007669"/>
    <property type="project" value="UniProtKB-KW"/>
</dbReference>
<proteinExistence type="predicted"/>
<dbReference type="PANTHER" id="PTHR43547:SF2">
    <property type="entry name" value="HYBRID SIGNAL TRANSDUCTION HISTIDINE KINASE C"/>
    <property type="match status" value="1"/>
</dbReference>
<comment type="catalytic activity">
    <reaction evidence="1">
        <text>ATP + protein L-histidine = ADP + protein N-phospho-L-histidine.</text>
        <dbReference type="EC" id="2.7.13.3"/>
    </reaction>
</comment>
<dbReference type="InterPro" id="IPR003594">
    <property type="entry name" value="HATPase_dom"/>
</dbReference>
<evidence type="ECO:0000313" key="8">
    <source>
        <dbReference type="EMBL" id="UXE62124.1"/>
    </source>
</evidence>
<dbReference type="KEGG" id="wna:KA717_04515"/>
<dbReference type="InterPro" id="IPR004358">
    <property type="entry name" value="Sig_transdc_His_kin-like_C"/>
</dbReference>
<dbReference type="InterPro" id="IPR036097">
    <property type="entry name" value="HisK_dim/P_sf"/>
</dbReference>
<keyword evidence="6" id="KW-0902">Two-component regulatory system</keyword>
<dbReference type="EMBL" id="CP073041">
    <property type="protein sequence ID" value="UXE62124.1"/>
    <property type="molecule type" value="Genomic_DNA"/>
</dbReference>
<evidence type="ECO:0000256" key="5">
    <source>
        <dbReference type="ARBA" id="ARBA00022777"/>
    </source>
</evidence>
<dbReference type="Proteomes" id="UP001065613">
    <property type="component" value="Chromosome"/>
</dbReference>
<keyword evidence="8" id="KW-0067">ATP-binding</keyword>
<dbReference type="Pfam" id="PF10069">
    <property type="entry name" value="DICT"/>
    <property type="match status" value="1"/>
</dbReference>
<gene>
    <name evidence="8" type="ORF">KA717_04515</name>
</gene>
<dbReference type="AlphaFoldDB" id="A0A977PWV3"/>
<evidence type="ECO:0000256" key="3">
    <source>
        <dbReference type="ARBA" id="ARBA00022553"/>
    </source>
</evidence>
<reference evidence="8" key="1">
    <citation type="submission" date="2021-04" db="EMBL/GenBank/DDBJ databases">
        <title>Genome sequence of Woronichinia naegeliana from Washington state freshwater lake bloom.</title>
        <authorList>
            <person name="Dreher T.W."/>
        </authorList>
    </citation>
    <scope>NUCLEOTIDE SEQUENCE</scope>
    <source>
        <strain evidence="8">WA131</strain>
    </source>
</reference>
<dbReference type="InterPro" id="IPR003661">
    <property type="entry name" value="HisK_dim/P_dom"/>
</dbReference>
<dbReference type="SUPFAM" id="SSF55874">
    <property type="entry name" value="ATPase domain of HSP90 chaperone/DNA topoisomerase II/histidine kinase"/>
    <property type="match status" value="1"/>
</dbReference>
<dbReference type="GO" id="GO:0000155">
    <property type="term" value="F:phosphorelay sensor kinase activity"/>
    <property type="evidence" value="ECO:0007669"/>
    <property type="project" value="InterPro"/>
</dbReference>
<accession>A0A977PWV3</accession>
<evidence type="ECO:0000259" key="7">
    <source>
        <dbReference type="PROSITE" id="PS50109"/>
    </source>
</evidence>
<dbReference type="Gene3D" id="3.30.565.10">
    <property type="entry name" value="Histidine kinase-like ATPase, C-terminal domain"/>
    <property type="match status" value="1"/>
</dbReference>
<name>A0A977PWV3_9CYAN</name>
<feature type="domain" description="Histidine kinase" evidence="7">
    <location>
        <begin position="249"/>
        <end position="465"/>
    </location>
</feature>
<dbReference type="SUPFAM" id="SSF47384">
    <property type="entry name" value="Homodimeric domain of signal transducing histidine kinase"/>
    <property type="match status" value="1"/>
</dbReference>
<dbReference type="SMART" id="SM00387">
    <property type="entry name" value="HATPase_c"/>
    <property type="match status" value="1"/>
</dbReference>
<evidence type="ECO:0000256" key="1">
    <source>
        <dbReference type="ARBA" id="ARBA00000085"/>
    </source>
</evidence>
<evidence type="ECO:0000256" key="4">
    <source>
        <dbReference type="ARBA" id="ARBA00022679"/>
    </source>
</evidence>
<dbReference type="PROSITE" id="PS50109">
    <property type="entry name" value="HIS_KIN"/>
    <property type="match status" value="1"/>
</dbReference>
<dbReference type="InterPro" id="IPR019278">
    <property type="entry name" value="DICT_dom"/>
</dbReference>